<dbReference type="EMBL" id="SUMC01000309">
    <property type="protein sequence ID" value="TJZ91503.1"/>
    <property type="molecule type" value="Genomic_DNA"/>
</dbReference>
<dbReference type="GO" id="GO:0016853">
    <property type="term" value="F:isomerase activity"/>
    <property type="evidence" value="ECO:0007669"/>
    <property type="project" value="UniProtKB-KW"/>
</dbReference>
<protein>
    <submittedName>
        <fullName evidence="2">Maleylpyruvate isomerase family mycothiol-dependent enzyme</fullName>
    </submittedName>
</protein>
<gene>
    <name evidence="2" type="ORF">FCI23_55450</name>
</gene>
<dbReference type="InterPro" id="IPR034660">
    <property type="entry name" value="DinB/YfiT-like"/>
</dbReference>
<proteinExistence type="predicted"/>
<dbReference type="Gene3D" id="1.20.120.450">
    <property type="entry name" value="dinb family like domain"/>
    <property type="match status" value="1"/>
</dbReference>
<reference evidence="2 3" key="1">
    <citation type="submission" date="2019-04" db="EMBL/GenBank/DDBJ databases">
        <title>Streptomyces oryziradicis sp. nov., a novel actinomycete isolated from rhizosphere soil of rice (Oryza sativa L.).</title>
        <authorList>
            <person name="Li C."/>
        </authorList>
    </citation>
    <scope>NUCLEOTIDE SEQUENCE [LARGE SCALE GENOMIC DNA]</scope>
    <source>
        <strain evidence="2 3">NEAU-C40</strain>
    </source>
</reference>
<dbReference type="InterPro" id="IPR024344">
    <property type="entry name" value="MDMPI_metal-binding"/>
</dbReference>
<dbReference type="AlphaFoldDB" id="A0A4U0R8N5"/>
<keyword evidence="2" id="KW-0413">Isomerase</keyword>
<comment type="caution">
    <text evidence="2">The sequence shown here is derived from an EMBL/GenBank/DDBJ whole genome shotgun (WGS) entry which is preliminary data.</text>
</comment>
<dbReference type="InterPro" id="IPR017517">
    <property type="entry name" value="Maleyloyr_isom"/>
</dbReference>
<dbReference type="NCBIfam" id="TIGR03083">
    <property type="entry name" value="maleylpyruvate isomerase family mycothiol-dependent enzyme"/>
    <property type="match status" value="1"/>
</dbReference>
<dbReference type="Proteomes" id="UP000305778">
    <property type="component" value="Unassembled WGS sequence"/>
</dbReference>
<dbReference type="SUPFAM" id="SSF109854">
    <property type="entry name" value="DinB/YfiT-like putative metalloenzymes"/>
    <property type="match status" value="1"/>
</dbReference>
<dbReference type="OrthoDB" id="113180at2"/>
<keyword evidence="2" id="KW-0670">Pyruvate</keyword>
<accession>A0A4U0R8N5</accession>
<sequence>MQAGLLVSVGAVMLALVGPTSLRAERPWPDPGGILDELRAESDELDALVAGLAPKEWSRPTPAPRWSIAHQVAHVAWTDEWAVRAATDPDGFVREVRRAVASPLEAVDAQADIGAAAPA</sequence>
<organism evidence="2 3">
    <name type="scientific">Actinacidiphila oryziradicis</name>
    <dbReference type="NCBI Taxonomy" id="2571141"/>
    <lineage>
        <taxon>Bacteria</taxon>
        <taxon>Bacillati</taxon>
        <taxon>Actinomycetota</taxon>
        <taxon>Actinomycetes</taxon>
        <taxon>Kitasatosporales</taxon>
        <taxon>Streptomycetaceae</taxon>
        <taxon>Actinacidiphila</taxon>
    </lineage>
</organism>
<evidence type="ECO:0000259" key="1">
    <source>
        <dbReference type="Pfam" id="PF11716"/>
    </source>
</evidence>
<keyword evidence="3" id="KW-1185">Reference proteome</keyword>
<dbReference type="Pfam" id="PF11716">
    <property type="entry name" value="MDMPI_N"/>
    <property type="match status" value="1"/>
</dbReference>
<dbReference type="GO" id="GO:0046872">
    <property type="term" value="F:metal ion binding"/>
    <property type="evidence" value="ECO:0007669"/>
    <property type="project" value="InterPro"/>
</dbReference>
<feature type="domain" description="Mycothiol-dependent maleylpyruvate isomerase metal-binding" evidence="1">
    <location>
        <begin position="38"/>
        <end position="118"/>
    </location>
</feature>
<evidence type="ECO:0000313" key="2">
    <source>
        <dbReference type="EMBL" id="TJZ91503.1"/>
    </source>
</evidence>
<name>A0A4U0R8N5_9ACTN</name>
<evidence type="ECO:0000313" key="3">
    <source>
        <dbReference type="Proteomes" id="UP000305778"/>
    </source>
</evidence>